<organism evidence="2 3">
    <name type="scientific">Stephanodiscus triporus</name>
    <dbReference type="NCBI Taxonomy" id="2934178"/>
    <lineage>
        <taxon>Eukaryota</taxon>
        <taxon>Sar</taxon>
        <taxon>Stramenopiles</taxon>
        <taxon>Ochrophyta</taxon>
        <taxon>Bacillariophyta</taxon>
        <taxon>Coscinodiscophyceae</taxon>
        <taxon>Thalassiosirophycidae</taxon>
        <taxon>Stephanodiscales</taxon>
        <taxon>Stephanodiscaceae</taxon>
        <taxon>Stephanodiscus</taxon>
    </lineage>
</organism>
<keyword evidence="1" id="KW-0812">Transmembrane</keyword>
<keyword evidence="3" id="KW-1185">Reference proteome</keyword>
<dbReference type="SUPFAM" id="SSF81324">
    <property type="entry name" value="Voltage-gated potassium channels"/>
    <property type="match status" value="1"/>
</dbReference>
<evidence type="ECO:0008006" key="4">
    <source>
        <dbReference type="Google" id="ProtNLM"/>
    </source>
</evidence>
<evidence type="ECO:0000313" key="2">
    <source>
        <dbReference type="EMBL" id="KAL3789109.1"/>
    </source>
</evidence>
<keyword evidence="1" id="KW-0472">Membrane</keyword>
<proteinExistence type="predicted"/>
<comment type="caution">
    <text evidence="2">The sequence shown here is derived from an EMBL/GenBank/DDBJ whole genome shotgun (WGS) entry which is preliminary data.</text>
</comment>
<evidence type="ECO:0000313" key="3">
    <source>
        <dbReference type="Proteomes" id="UP001530315"/>
    </source>
</evidence>
<sequence>MLILSISSYTALGWLVYCLWPGNRLSVIDGFFESITIGWSVGLAPRDSSYQLSPTSILFVLLFHFRLLYFFGLNSTARGVEKPQAQSVVLHLSPLIALLLTKAGDDVEEDASINMLEALRRREDYDREMRTENPPTRRLRAFVRYNAAYLSAIALWMAWVAFIVVWSIIATSHLDDIDQRWEFARAQYFAISLCSSGGSMPLPRNSPDWAYLLAGISMMVGVPLMALAVSCVVIMLWQDQRFRKVQASAWEPITDIEMEALESLGLAGGVGGDAKMMTRGDFVLLGLLRMGQDGGMIGYLSNVYDARERAVGLQCC</sequence>
<dbReference type="EMBL" id="JALLAZ020000698">
    <property type="protein sequence ID" value="KAL3789109.1"/>
    <property type="molecule type" value="Genomic_DNA"/>
</dbReference>
<keyword evidence="1" id="KW-1133">Transmembrane helix</keyword>
<protein>
    <recommendedName>
        <fullName evidence="4">Potassium channel domain-containing protein</fullName>
    </recommendedName>
</protein>
<evidence type="ECO:0000256" key="1">
    <source>
        <dbReference type="SAM" id="Phobius"/>
    </source>
</evidence>
<gene>
    <name evidence="2" type="ORF">ACHAW5_004164</name>
</gene>
<dbReference type="AlphaFoldDB" id="A0ABD3PMZ2"/>
<feature type="transmembrane region" description="Helical" evidence="1">
    <location>
        <begin position="147"/>
        <end position="169"/>
    </location>
</feature>
<reference evidence="2 3" key="1">
    <citation type="submission" date="2024-10" db="EMBL/GenBank/DDBJ databases">
        <title>Updated reference genomes for cyclostephanoid diatoms.</title>
        <authorList>
            <person name="Roberts W.R."/>
            <person name="Alverson A.J."/>
        </authorList>
    </citation>
    <scope>NUCLEOTIDE SEQUENCE [LARGE SCALE GENOMIC DNA]</scope>
    <source>
        <strain evidence="2 3">AJA276-08</strain>
    </source>
</reference>
<feature type="transmembrane region" description="Helical" evidence="1">
    <location>
        <begin position="209"/>
        <end position="237"/>
    </location>
</feature>
<dbReference type="Proteomes" id="UP001530315">
    <property type="component" value="Unassembled WGS sequence"/>
</dbReference>
<name>A0ABD3PMZ2_9STRA</name>
<accession>A0ABD3PMZ2</accession>
<feature type="transmembrane region" description="Helical" evidence="1">
    <location>
        <begin position="52"/>
        <end position="72"/>
    </location>
</feature>